<comment type="caution">
    <text evidence="2">The sequence shown here is derived from an EMBL/GenBank/DDBJ whole genome shotgun (WGS) entry which is preliminary data.</text>
</comment>
<dbReference type="InterPro" id="IPR027417">
    <property type="entry name" value="P-loop_NTPase"/>
</dbReference>
<evidence type="ECO:0000313" key="3">
    <source>
        <dbReference type="Proteomes" id="UP000326396"/>
    </source>
</evidence>
<keyword evidence="3" id="KW-1185">Reference proteome</keyword>
<dbReference type="InterPro" id="IPR048422">
    <property type="entry name" value="NOA1/YqeH-like_C"/>
</dbReference>
<dbReference type="PROSITE" id="PS51721">
    <property type="entry name" value="G_CP"/>
    <property type="match status" value="1"/>
</dbReference>
<dbReference type="Proteomes" id="UP000326396">
    <property type="component" value="Linkage Group LG2"/>
</dbReference>
<dbReference type="CDD" id="cd01855">
    <property type="entry name" value="YqeH"/>
    <property type="match status" value="1"/>
</dbReference>
<evidence type="ECO:0000313" key="2">
    <source>
        <dbReference type="EMBL" id="KAD4584161.1"/>
    </source>
</evidence>
<dbReference type="SUPFAM" id="SSF52540">
    <property type="entry name" value="P-loop containing nucleoside triphosphate hydrolases"/>
    <property type="match status" value="1"/>
</dbReference>
<dbReference type="Pfam" id="PF21516">
    <property type="entry name" value="YqeH-like_C"/>
    <property type="match status" value="1"/>
</dbReference>
<dbReference type="PANTHER" id="PTHR47569:SF2">
    <property type="entry name" value="NO-ASSOCIATED PROTEIN 1, CHLOROPLASTIC_MITOCHONDRIAL"/>
    <property type="match status" value="1"/>
</dbReference>
<dbReference type="OrthoDB" id="1696305at2759"/>
<dbReference type="Gene3D" id="3.40.50.300">
    <property type="entry name" value="P-loop containing nucleotide triphosphate hydrolases"/>
    <property type="match status" value="1"/>
</dbReference>
<dbReference type="GO" id="GO:0003924">
    <property type="term" value="F:GTPase activity"/>
    <property type="evidence" value="ECO:0007669"/>
    <property type="project" value="InterPro"/>
</dbReference>
<reference evidence="2 3" key="1">
    <citation type="submission" date="2019-05" db="EMBL/GenBank/DDBJ databases">
        <title>Mikania micrantha, genome provides insights into the molecular mechanism of rapid growth.</title>
        <authorList>
            <person name="Liu B."/>
        </authorList>
    </citation>
    <scope>NUCLEOTIDE SEQUENCE [LARGE SCALE GENOMIC DNA]</scope>
    <source>
        <strain evidence="2">NLD-2019</strain>
        <tissue evidence="2">Leaf</tissue>
    </source>
</reference>
<dbReference type="PANTHER" id="PTHR47569">
    <property type="entry name" value="NO-ASSOCIATED PROTEIN 1, CHLOROPLASTIC/MITOCHONDRIAL"/>
    <property type="match status" value="1"/>
</dbReference>
<sequence>MTPKTLSLTSFSPFLPHQFKVPKICNSGRAIIICKAFNPQPQQQNQPEFQTQLSVAASESQGTGPAAPTRGDIFLERQQILATSSLITEKKKKKKKEKINGSLIAATFCCYGCGAPLQVTETDVPGYVDPETYELKKKHRQLRTILCGRCRLLSHGHMVTAVGGNGGYAGGKQFVTAEELREKLRHLRHEKALIVKLVDIVDFNGSFLAHVRDLAGANPIILVVTKVDLLPKGTDFNCVGDWVVEATMKKKLNVLSVHLTSSKSLVGITGVVSEIQKEKKGRDVYILGAANVGKSAFINALLKMLSHKDPVAAMARKYKPIQSAVPGTTVGPIQINAFLGGGKVYDTPGVHLHHRQAAVVHSQDLPALAPRSRLRGQSFMKEVVLDQWVSEKMEFNSMAGFSIFWGGLVRIDILKVLPETCLTFYGPKAVKLHIVPTNKADEFYKKELGVLLTPPSGEQVEEWTGLETARQLHIRFDDTQRPACDVAISGLGWITVEPVSHTHGETDSNLVQETMVISLDVHVPKAVEIFVRPPLPVGKLGGEWYQYRDLTEKEEETRPKWYF</sequence>
<dbReference type="InterPro" id="IPR006073">
    <property type="entry name" value="GTP-bd"/>
</dbReference>
<dbReference type="GO" id="GO:0005525">
    <property type="term" value="F:GTP binding"/>
    <property type="evidence" value="ECO:0007669"/>
    <property type="project" value="InterPro"/>
</dbReference>
<accession>A0A5N6N8I0</accession>
<feature type="domain" description="CP-type G" evidence="1">
    <location>
        <begin position="180"/>
        <end position="353"/>
    </location>
</feature>
<dbReference type="AlphaFoldDB" id="A0A5N6N8I0"/>
<name>A0A5N6N8I0_9ASTR</name>
<gene>
    <name evidence="2" type="ORF">E3N88_21762</name>
</gene>
<dbReference type="InterPro" id="IPR044229">
    <property type="entry name" value="NOA1"/>
</dbReference>
<protein>
    <recommendedName>
        <fullName evidence="1">CP-type G domain-containing protein</fullName>
    </recommendedName>
</protein>
<dbReference type="EMBL" id="SZYD01000012">
    <property type="protein sequence ID" value="KAD4584161.1"/>
    <property type="molecule type" value="Genomic_DNA"/>
</dbReference>
<evidence type="ECO:0000259" key="1">
    <source>
        <dbReference type="PROSITE" id="PS51721"/>
    </source>
</evidence>
<organism evidence="2 3">
    <name type="scientific">Mikania micrantha</name>
    <name type="common">bitter vine</name>
    <dbReference type="NCBI Taxonomy" id="192012"/>
    <lineage>
        <taxon>Eukaryota</taxon>
        <taxon>Viridiplantae</taxon>
        <taxon>Streptophyta</taxon>
        <taxon>Embryophyta</taxon>
        <taxon>Tracheophyta</taxon>
        <taxon>Spermatophyta</taxon>
        <taxon>Magnoliopsida</taxon>
        <taxon>eudicotyledons</taxon>
        <taxon>Gunneridae</taxon>
        <taxon>Pentapetalae</taxon>
        <taxon>asterids</taxon>
        <taxon>campanulids</taxon>
        <taxon>Asterales</taxon>
        <taxon>Asteraceae</taxon>
        <taxon>Asteroideae</taxon>
        <taxon>Heliantheae alliance</taxon>
        <taxon>Eupatorieae</taxon>
        <taxon>Mikania</taxon>
    </lineage>
</organism>
<dbReference type="Pfam" id="PF01926">
    <property type="entry name" value="MMR_HSR1"/>
    <property type="match status" value="1"/>
</dbReference>
<dbReference type="InterPro" id="IPR030378">
    <property type="entry name" value="G_CP_dom"/>
</dbReference>
<proteinExistence type="predicted"/>